<proteinExistence type="predicted"/>
<dbReference type="AlphaFoldDB" id="A0A564WCQ4"/>
<dbReference type="PANTHER" id="PTHR38765">
    <property type="entry name" value="DUF484 DOMAIN-CONTAINING PROTEIN"/>
    <property type="match status" value="1"/>
</dbReference>
<name>A0A564WCQ4_9PROT</name>
<sequence length="236" mass="25690">MSEIDPDLVSCSRTLTHEQVAGFLRDHPDFFSLCPDLVEEISPPVRWSGESVVDLQRYMVETLRGELAGLRDCAQSVIETSRVNMATQLRTHAAVLALIAAEDIDHLVRVVTGDLPIFLDVDAAALGLEAGDALPQDCTALARLAPGDVDRLIGEGNEVLLYRQFEDDCPLFDPAGKPVRSAALARLEPGAPGVSGVLALGAHREDTFHPRQGTELLEFVARVTELCLKRMLPTDR</sequence>
<evidence type="ECO:0000313" key="2">
    <source>
        <dbReference type="Proteomes" id="UP000326641"/>
    </source>
</evidence>
<dbReference type="Pfam" id="PF04340">
    <property type="entry name" value="DUF484"/>
    <property type="match status" value="1"/>
</dbReference>
<evidence type="ECO:0000313" key="1">
    <source>
        <dbReference type="EMBL" id="VUX46287.1"/>
    </source>
</evidence>
<keyword evidence="2" id="KW-1185">Reference proteome</keyword>
<protein>
    <recommendedName>
        <fullName evidence="3">DUF484 family protein</fullName>
    </recommendedName>
</protein>
<gene>
    <name evidence="1" type="ORF">DF3PA_20187</name>
</gene>
<organism evidence="1 2">
    <name type="scientific">Candidatus Defluviicoccus seviourii</name>
    <dbReference type="NCBI Taxonomy" id="2565273"/>
    <lineage>
        <taxon>Bacteria</taxon>
        <taxon>Pseudomonadati</taxon>
        <taxon>Pseudomonadota</taxon>
        <taxon>Alphaproteobacteria</taxon>
        <taxon>Rhodospirillales</taxon>
        <taxon>Rhodospirillaceae</taxon>
        <taxon>Defluviicoccus</taxon>
    </lineage>
</organism>
<dbReference type="InterPro" id="IPR007435">
    <property type="entry name" value="DUF484"/>
</dbReference>
<dbReference type="InterPro" id="IPR029016">
    <property type="entry name" value="GAF-like_dom_sf"/>
</dbReference>
<dbReference type="EMBL" id="UXAT02000012">
    <property type="protein sequence ID" value="VUX46287.1"/>
    <property type="molecule type" value="Genomic_DNA"/>
</dbReference>
<dbReference type="Proteomes" id="UP000326641">
    <property type="component" value="Unassembled WGS sequence"/>
</dbReference>
<accession>A0A564WCQ4</accession>
<evidence type="ECO:0008006" key="3">
    <source>
        <dbReference type="Google" id="ProtNLM"/>
    </source>
</evidence>
<dbReference type="PANTHER" id="PTHR38765:SF1">
    <property type="entry name" value="DUF484 DOMAIN-CONTAINING PROTEIN"/>
    <property type="match status" value="1"/>
</dbReference>
<dbReference type="Gene3D" id="3.30.450.40">
    <property type="match status" value="1"/>
</dbReference>
<reference evidence="1" key="1">
    <citation type="submission" date="2018-11" db="EMBL/GenBank/DDBJ databases">
        <authorList>
            <person name="Onetto C."/>
        </authorList>
    </citation>
    <scope>NUCLEOTIDE SEQUENCE [LARGE SCALE GENOMIC DNA]</scope>
</reference>
<comment type="caution">
    <text evidence="1">The sequence shown here is derived from an EMBL/GenBank/DDBJ whole genome shotgun (WGS) entry which is preliminary data.</text>
</comment>